<dbReference type="GO" id="GO:0046872">
    <property type="term" value="F:metal ion binding"/>
    <property type="evidence" value="ECO:0007669"/>
    <property type="project" value="UniProtKB-KW"/>
</dbReference>
<dbReference type="InterPro" id="IPR012337">
    <property type="entry name" value="RNaseH-like_sf"/>
</dbReference>
<dbReference type="SUPFAM" id="SSF53098">
    <property type="entry name" value="Ribonuclease H-like"/>
    <property type="match status" value="1"/>
</dbReference>
<evidence type="ECO:0000313" key="5">
    <source>
        <dbReference type="EMBL" id="VFQ45246.1"/>
    </source>
</evidence>
<dbReference type="SMART" id="SM00479">
    <property type="entry name" value="EXOIII"/>
    <property type="match status" value="1"/>
</dbReference>
<feature type="binding site" evidence="1">
    <location>
        <position position="10"/>
    </location>
    <ligand>
        <name>substrate</name>
    </ligand>
</feature>
<proteinExistence type="predicted"/>
<feature type="binding site" evidence="2">
    <location>
        <position position="8"/>
    </location>
    <ligand>
        <name>Mg(2+)</name>
        <dbReference type="ChEBI" id="CHEBI:18420"/>
        <label>1</label>
    </ligand>
</feature>
<dbReference type="InterPro" id="IPR023607">
    <property type="entry name" value="Exodeoxyribonuclease_I"/>
</dbReference>
<keyword evidence="5" id="KW-0269">Exonuclease</keyword>
<name>A0A4U8YMG4_9BACT</name>
<keyword evidence="5" id="KW-0540">Nuclease</keyword>
<dbReference type="EMBL" id="CAADHO010000005">
    <property type="protein sequence ID" value="VFQ45246.1"/>
    <property type="molecule type" value="Genomic_DNA"/>
</dbReference>
<dbReference type="PANTHER" id="PTHR30231">
    <property type="entry name" value="DNA POLYMERASE III SUBUNIT EPSILON"/>
    <property type="match status" value="1"/>
</dbReference>
<dbReference type="AlphaFoldDB" id="A0A4U8YMG4"/>
<evidence type="ECO:0000259" key="3">
    <source>
        <dbReference type="PROSITE" id="PS51784"/>
    </source>
</evidence>
<feature type="binding site" evidence="2">
    <location>
        <position position="10"/>
    </location>
    <ligand>
        <name>Mg(2+)</name>
        <dbReference type="ChEBI" id="CHEBI:18420"/>
        <label>2</label>
    </ligand>
</feature>
<dbReference type="Pfam" id="PF26016">
    <property type="entry name" value="ExoI_C"/>
    <property type="match status" value="1"/>
</dbReference>
<gene>
    <name evidence="5" type="ORF">MSL71_29030</name>
</gene>
<feature type="binding site" evidence="1">
    <location>
        <position position="156"/>
    </location>
    <ligand>
        <name>substrate</name>
    </ligand>
</feature>
<evidence type="ECO:0000313" key="6">
    <source>
        <dbReference type="Proteomes" id="UP000507962"/>
    </source>
</evidence>
<accession>A0A4U8YMG4</accession>
<dbReference type="GO" id="GO:0003677">
    <property type="term" value="F:DNA binding"/>
    <property type="evidence" value="ECO:0007669"/>
    <property type="project" value="UniProtKB-KW"/>
</dbReference>
<dbReference type="Proteomes" id="UP000507962">
    <property type="component" value="Unassembled WGS sequence"/>
</dbReference>
<dbReference type="PROSITE" id="PS51784">
    <property type="entry name" value="EXOI_SH3"/>
    <property type="match status" value="1"/>
</dbReference>
<dbReference type="InterPro" id="IPR058561">
    <property type="entry name" value="Exonuc_1_C"/>
</dbReference>
<evidence type="ECO:0000256" key="2">
    <source>
        <dbReference type="PIRSR" id="PIRSR000977-2"/>
    </source>
</evidence>
<dbReference type="RefSeq" id="WP_180141585.1">
    <property type="nucleotide sequence ID" value="NZ_CAADHO010000005.1"/>
</dbReference>
<dbReference type="Pfam" id="PF00929">
    <property type="entry name" value="RNase_T"/>
    <property type="match status" value="1"/>
</dbReference>
<organism evidence="5 6">
    <name type="scientific">Desulfoluna butyratoxydans</name>
    <dbReference type="NCBI Taxonomy" id="231438"/>
    <lineage>
        <taxon>Bacteria</taxon>
        <taxon>Pseudomonadati</taxon>
        <taxon>Thermodesulfobacteriota</taxon>
        <taxon>Desulfobacteria</taxon>
        <taxon>Desulfobacterales</taxon>
        <taxon>Desulfolunaceae</taxon>
        <taxon>Desulfoluna</taxon>
    </lineage>
</organism>
<dbReference type="PANTHER" id="PTHR30231:SF41">
    <property type="entry name" value="DNA POLYMERASE III SUBUNIT EPSILON"/>
    <property type="match status" value="1"/>
</dbReference>
<protein>
    <submittedName>
        <fullName evidence="5">Exonuclease rnase t/dna polymerase iii</fullName>
    </submittedName>
</protein>
<feature type="domain" description="ExoI SH3-like" evidence="3">
    <location>
        <begin position="192"/>
        <end position="336"/>
    </location>
</feature>
<comment type="cofactor">
    <cofactor evidence="2">
        <name>Mg(2+)</name>
        <dbReference type="ChEBI" id="CHEBI:18420"/>
    </cofactor>
    <text evidence="2">Binds 2 Mg(2+) ions per monomer.</text>
</comment>
<keyword evidence="5" id="KW-0378">Hydrolase</keyword>
<keyword evidence="6" id="KW-1185">Reference proteome</keyword>
<dbReference type="Gene3D" id="1.20.1280.70">
    <property type="entry name" value="Exonuclease ExoI, domain 3"/>
    <property type="match status" value="1"/>
</dbReference>
<dbReference type="GO" id="GO:0045004">
    <property type="term" value="P:DNA replication proofreading"/>
    <property type="evidence" value="ECO:0007669"/>
    <property type="project" value="TreeGrafter"/>
</dbReference>
<keyword evidence="2" id="KW-0460">Magnesium</keyword>
<dbReference type="InterPro" id="IPR013520">
    <property type="entry name" value="Ribonucl_H"/>
</dbReference>
<dbReference type="PIRSF" id="PIRSF000977">
    <property type="entry name" value="Exodeoxyribonuclease_I"/>
    <property type="match status" value="1"/>
</dbReference>
<keyword evidence="2" id="KW-0479">Metal-binding</keyword>
<dbReference type="InterPro" id="IPR036397">
    <property type="entry name" value="RNaseH_sf"/>
</dbReference>
<dbReference type="PROSITE" id="PS51785">
    <property type="entry name" value="EXOI_C"/>
    <property type="match status" value="1"/>
</dbReference>
<evidence type="ECO:0000256" key="1">
    <source>
        <dbReference type="PIRSR" id="PIRSR000977-1"/>
    </source>
</evidence>
<sequence length="472" mass="53778">MKSYLFYDLETSGLNKSFDQILQFAAIRTDMHLKELERYNIVVSLRPDVVPSPMATITHRIGIEKCMEGICEYEAVRHIHALMNREGTISLGYNTLGFDDEFLRFAFHRNLLPPYTHQWANGCSRMDLLPITVLYHLYKPEGLTWPRLEDGRSTLKLEKLSQANALAEGQAHDALVDVEATLALARRFMAEGKMWEYVAGSFNKKEDALRLAKLPVRHESSAGQHAWGIMTGSRFGAEAAYQAPVLAIGESLPYKNQTLWLRLDDEALINGEGAVEERVWVIRKRMGEPNVILPPLDRFVSRLTPERLAQVEENLAWLKAHPDEFARIIRHHREFRYPEIPNLDADTCLYQNGFLSKAEEALCAKFHRAGPDAMAEAMQAMAPGHVRELATRILFRNYPEFSDEEVFEAFETFMARVHPQGEEPPMVDFRGDARLTPAAAMEEIARVRAEVSLDEEQGQLLDELEGYLSSNF</sequence>
<reference evidence="5 6" key="1">
    <citation type="submission" date="2019-03" db="EMBL/GenBank/DDBJ databases">
        <authorList>
            <person name="Nijsse B."/>
        </authorList>
    </citation>
    <scope>NUCLEOTIDE SEQUENCE [LARGE SCALE GENOMIC DNA]</scope>
    <source>
        <strain evidence="5">Desulfoluna butyratoxydans MSL71</strain>
    </source>
</reference>
<feature type="domain" description="ExoI C-terminal" evidence="4">
    <location>
        <begin position="341"/>
        <end position="472"/>
    </location>
</feature>
<dbReference type="CDD" id="cd06138">
    <property type="entry name" value="ExoI_N"/>
    <property type="match status" value="1"/>
</dbReference>
<feature type="binding site" evidence="2">
    <location>
        <position position="177"/>
    </location>
    <ligand>
        <name>Mg(2+)</name>
        <dbReference type="ChEBI" id="CHEBI:18420"/>
        <label>2</label>
    </ligand>
</feature>
<dbReference type="InterPro" id="IPR034747">
    <property type="entry name" value="EXOI_SH3"/>
</dbReference>
<dbReference type="GO" id="GO:0008310">
    <property type="term" value="F:single-stranded DNA 3'-5' DNA exonuclease activity"/>
    <property type="evidence" value="ECO:0007669"/>
    <property type="project" value="UniProtKB-EC"/>
</dbReference>
<evidence type="ECO:0000259" key="4">
    <source>
        <dbReference type="PROSITE" id="PS51785"/>
    </source>
</evidence>
<dbReference type="Gene3D" id="3.30.420.10">
    <property type="entry name" value="Ribonuclease H-like superfamily/Ribonuclease H"/>
    <property type="match status" value="1"/>
</dbReference>
<dbReference type="GO" id="GO:0005829">
    <property type="term" value="C:cytosol"/>
    <property type="evidence" value="ECO:0007669"/>
    <property type="project" value="TreeGrafter"/>
</dbReference>